<dbReference type="InterPro" id="IPR036388">
    <property type="entry name" value="WH-like_DNA-bd_sf"/>
</dbReference>
<dbReference type="PANTHER" id="PTHR11710">
    <property type="entry name" value="40S RIBOSOMAL PROTEIN S19"/>
    <property type="match status" value="1"/>
</dbReference>
<dbReference type="SMART" id="SM01413">
    <property type="entry name" value="Ribosomal_S19e"/>
    <property type="match status" value="1"/>
</dbReference>
<evidence type="ECO:0000313" key="7">
    <source>
        <dbReference type="Proteomes" id="UP000784294"/>
    </source>
</evidence>
<dbReference type="GO" id="GO:0003735">
    <property type="term" value="F:structural constituent of ribosome"/>
    <property type="evidence" value="ECO:0007669"/>
    <property type="project" value="InterPro"/>
</dbReference>
<dbReference type="InterPro" id="IPR001266">
    <property type="entry name" value="Ribosomal_eS19"/>
</dbReference>
<dbReference type="InterPro" id="IPR036390">
    <property type="entry name" value="WH_DNA-bd_sf"/>
</dbReference>
<reference evidence="6" key="1">
    <citation type="submission" date="2018-11" db="EMBL/GenBank/DDBJ databases">
        <authorList>
            <consortium name="Pathogen Informatics"/>
        </authorList>
    </citation>
    <scope>NUCLEOTIDE SEQUENCE</scope>
</reference>
<gene>
    <name evidence="6" type="ORF">PXEA_LOCUS15133</name>
</gene>
<dbReference type="GO" id="GO:0022627">
    <property type="term" value="C:cytosolic small ribosomal subunit"/>
    <property type="evidence" value="ECO:0007669"/>
    <property type="project" value="TreeGrafter"/>
</dbReference>
<sequence>MKKKHVKLSVKDVSGHVFVRGLSQLLKKNAVVKPPDWVDVVKLNISNELGPYDPDWFYVRCAAILRHIYIRPTGMKGLTKAFSRRKRNGVRPSHRSLASQTVIRKALQQLENAGFVAKSKNGGRMITSEGYKQMDILAYEIHKAERLSS</sequence>
<dbReference type="AlphaFoldDB" id="A0A3S5CMS9"/>
<evidence type="ECO:0000256" key="5">
    <source>
        <dbReference type="ARBA" id="ARBA00035466"/>
    </source>
</evidence>
<dbReference type="Pfam" id="PF01090">
    <property type="entry name" value="Ribosomal_S19e"/>
    <property type="match status" value="1"/>
</dbReference>
<dbReference type="GO" id="GO:0000028">
    <property type="term" value="P:ribosomal small subunit assembly"/>
    <property type="evidence" value="ECO:0007669"/>
    <property type="project" value="TreeGrafter"/>
</dbReference>
<keyword evidence="7" id="KW-1185">Reference proteome</keyword>
<evidence type="ECO:0000313" key="6">
    <source>
        <dbReference type="EMBL" id="VEL21693.1"/>
    </source>
</evidence>
<accession>A0A3S5CMS9</accession>
<comment type="similarity">
    <text evidence="1">Belongs to the eukaryotic ribosomal protein eS19 family.</text>
</comment>
<name>A0A3S5CMS9_9PLAT</name>
<dbReference type="EMBL" id="CAAALY010052606">
    <property type="protein sequence ID" value="VEL21693.1"/>
    <property type="molecule type" value="Genomic_DNA"/>
</dbReference>
<evidence type="ECO:0000256" key="3">
    <source>
        <dbReference type="ARBA" id="ARBA00023274"/>
    </source>
</evidence>
<dbReference type="GO" id="GO:0006412">
    <property type="term" value="P:translation"/>
    <property type="evidence" value="ECO:0007669"/>
    <property type="project" value="InterPro"/>
</dbReference>
<evidence type="ECO:0000256" key="4">
    <source>
        <dbReference type="ARBA" id="ARBA00035143"/>
    </source>
</evidence>
<dbReference type="InterPro" id="IPR018277">
    <property type="entry name" value="Ribosomal_eS19_CS"/>
</dbReference>
<proteinExistence type="inferred from homology"/>
<dbReference type="Proteomes" id="UP000784294">
    <property type="component" value="Unassembled WGS sequence"/>
</dbReference>
<evidence type="ECO:0000256" key="2">
    <source>
        <dbReference type="ARBA" id="ARBA00022980"/>
    </source>
</evidence>
<dbReference type="SUPFAM" id="SSF46785">
    <property type="entry name" value="Winged helix' DNA-binding domain"/>
    <property type="match status" value="1"/>
</dbReference>
<dbReference type="Gene3D" id="1.10.10.10">
    <property type="entry name" value="Winged helix-like DNA-binding domain superfamily/Winged helix DNA-binding domain"/>
    <property type="match status" value="1"/>
</dbReference>
<protein>
    <recommendedName>
        <fullName evidence="4">Small ribosomal subunit protein eS19</fullName>
    </recommendedName>
    <alternativeName>
        <fullName evidence="5">40S ribosomal protein S19</fullName>
    </alternativeName>
</protein>
<evidence type="ECO:0000256" key="1">
    <source>
        <dbReference type="ARBA" id="ARBA00010014"/>
    </source>
</evidence>
<keyword evidence="2" id="KW-0689">Ribosomal protein</keyword>
<dbReference type="PANTHER" id="PTHR11710:SF0">
    <property type="entry name" value="40S RIBOSOMAL PROTEIN S19"/>
    <property type="match status" value="1"/>
</dbReference>
<dbReference type="OrthoDB" id="428974at2759"/>
<keyword evidence="3" id="KW-0687">Ribonucleoprotein</keyword>
<dbReference type="GO" id="GO:0003723">
    <property type="term" value="F:RNA binding"/>
    <property type="evidence" value="ECO:0007669"/>
    <property type="project" value="TreeGrafter"/>
</dbReference>
<comment type="caution">
    <text evidence="6">The sequence shown here is derived from an EMBL/GenBank/DDBJ whole genome shotgun (WGS) entry which is preliminary data.</text>
</comment>
<dbReference type="FunFam" id="1.10.10.10:FF:000118">
    <property type="entry name" value="40S ribosomal protein S19"/>
    <property type="match status" value="1"/>
</dbReference>
<dbReference type="PROSITE" id="PS00628">
    <property type="entry name" value="RIBOSOMAL_S19E"/>
    <property type="match status" value="1"/>
</dbReference>
<organism evidence="6 7">
    <name type="scientific">Protopolystoma xenopodis</name>
    <dbReference type="NCBI Taxonomy" id="117903"/>
    <lineage>
        <taxon>Eukaryota</taxon>
        <taxon>Metazoa</taxon>
        <taxon>Spiralia</taxon>
        <taxon>Lophotrochozoa</taxon>
        <taxon>Platyhelminthes</taxon>
        <taxon>Monogenea</taxon>
        <taxon>Polyopisthocotylea</taxon>
        <taxon>Polystomatidea</taxon>
        <taxon>Polystomatidae</taxon>
        <taxon>Protopolystoma</taxon>
    </lineage>
</organism>